<evidence type="ECO:0000313" key="1">
    <source>
        <dbReference type="EMBL" id="RKO61651.1"/>
    </source>
</evidence>
<dbReference type="AlphaFoldDB" id="A0A420VDD6"/>
<dbReference type="RefSeq" id="WP_120668952.1">
    <property type="nucleotide sequence ID" value="NZ_AZRV01000035.1"/>
</dbReference>
<comment type="caution">
    <text evidence="1">The sequence shown here is derived from an EMBL/GenBank/DDBJ whole genome shotgun (WGS) entry which is preliminary data.</text>
</comment>
<keyword evidence="2" id="KW-1185">Reference proteome</keyword>
<reference evidence="1 2" key="1">
    <citation type="submission" date="2013-12" db="EMBL/GenBank/DDBJ databases">
        <title>Genome and proteome characterization of Caldibacillus debilis GB1 derived from a cellulolytic aero-tolerant co-culture.</title>
        <authorList>
            <person name="Wushke S.T."/>
            <person name="Zhang X."/>
            <person name="Fristensky B."/>
            <person name="Wilkins J.A."/>
            <person name="Levin D.B."/>
            <person name="Sparling R."/>
        </authorList>
    </citation>
    <scope>NUCLEOTIDE SEQUENCE [LARGE SCALE GENOMIC DNA]</scope>
    <source>
        <strain evidence="1 2">GB1</strain>
    </source>
</reference>
<dbReference type="Proteomes" id="UP000286235">
    <property type="component" value="Unassembled WGS sequence"/>
</dbReference>
<proteinExistence type="predicted"/>
<name>A0A420VDD6_9BACI</name>
<gene>
    <name evidence="1" type="ORF">Cdeb_01122</name>
</gene>
<evidence type="ECO:0000313" key="2">
    <source>
        <dbReference type="Proteomes" id="UP000286235"/>
    </source>
</evidence>
<organism evidence="1 2">
    <name type="scientific">Caldibacillus debilis GB1</name>
    <dbReference type="NCBI Taxonomy" id="1339248"/>
    <lineage>
        <taxon>Bacteria</taxon>
        <taxon>Bacillati</taxon>
        <taxon>Bacillota</taxon>
        <taxon>Bacilli</taxon>
        <taxon>Bacillales</taxon>
        <taxon>Bacillaceae</taxon>
        <taxon>Caldibacillus</taxon>
    </lineage>
</organism>
<dbReference type="EMBL" id="AZRV01000035">
    <property type="protein sequence ID" value="RKO61651.1"/>
    <property type="molecule type" value="Genomic_DNA"/>
</dbReference>
<protein>
    <submittedName>
        <fullName evidence="1">Uncharacterized protein</fullName>
    </submittedName>
</protein>
<accession>A0A420VDD6</accession>
<sequence length="317" mass="36254">MAIAISLILFLGILGVMAGLVIWQIRKTDPRRVDTSARDDITTAQEFLPFQDISDSMINLGNHQYRALIEVSSINYNLKTKKEKEVLELSFQRFLNSLDFPYTIFLQTITMDNSRMLASLKQDIEETLQVFPQLEEYARIHYQDMSNIQERTKTTKHKKKYIVVPYDEAALLTNMNDNEKYMEAAKELYNRCQIVIDGLETMGLKGRILSTAEVAAVITSVYHRQNHSHVEGIVDGDYLEAFVQGENKMANILAEGKLDLILVEARNKLETELYGDGTTPPEVLEAAKKAIYEIERIRDRLAGFYKSSIDLDAIEEE</sequence>